<proteinExistence type="predicted"/>
<name>A0A1G6GVN9_9BACI</name>
<dbReference type="InterPro" id="IPR014852">
    <property type="entry name" value="YwhD"/>
</dbReference>
<sequence>MLNNDNGKKQKRSAGFTILSNDANDGHGGYGAGTLNLDQVTPLFIDVEAEEAFIDMGAMHARSEVEKRVKFIPDADAVPKEGEKAYWLVWITIGVKDKQPYYAGVAGCYMTVNKKAKRGYKNLPEHVNYMDKSIKGHILVDHMDVRSRAVLKDFLKAHNEAMWHHADAKLHQDLDV</sequence>
<dbReference type="Proteomes" id="UP000242662">
    <property type="component" value="Unassembled WGS sequence"/>
</dbReference>
<evidence type="ECO:0000313" key="2">
    <source>
        <dbReference type="Proteomes" id="UP000242662"/>
    </source>
</evidence>
<accession>A0A1G6GVN9</accession>
<gene>
    <name evidence="1" type="ORF">SAMN05421737_10276</name>
</gene>
<dbReference type="EMBL" id="FMYM01000002">
    <property type="protein sequence ID" value="SDB86092.1"/>
    <property type="molecule type" value="Genomic_DNA"/>
</dbReference>
<keyword evidence="2" id="KW-1185">Reference proteome</keyword>
<protein>
    <submittedName>
        <fullName evidence="1">YwhD family protein</fullName>
    </submittedName>
</protein>
<reference evidence="2" key="1">
    <citation type="submission" date="2016-09" db="EMBL/GenBank/DDBJ databases">
        <authorList>
            <person name="Varghese N."/>
            <person name="Submissions S."/>
        </authorList>
    </citation>
    <scope>NUCLEOTIDE SEQUENCE [LARGE SCALE GENOMIC DNA]</scope>
    <source>
        <strain evidence="2">25nlg</strain>
    </source>
</reference>
<evidence type="ECO:0000313" key="1">
    <source>
        <dbReference type="EMBL" id="SDB86092.1"/>
    </source>
</evidence>
<organism evidence="1 2">
    <name type="scientific">Shouchella lonarensis</name>
    <dbReference type="NCBI Taxonomy" id="1464122"/>
    <lineage>
        <taxon>Bacteria</taxon>
        <taxon>Bacillati</taxon>
        <taxon>Bacillota</taxon>
        <taxon>Bacilli</taxon>
        <taxon>Bacillales</taxon>
        <taxon>Bacillaceae</taxon>
        <taxon>Shouchella</taxon>
    </lineage>
</organism>
<dbReference type="AlphaFoldDB" id="A0A1G6GVN9"/>
<dbReference type="Pfam" id="PF08741">
    <property type="entry name" value="YwhD"/>
    <property type="match status" value="1"/>
</dbReference>
<dbReference type="STRING" id="1464122.SAMN05421737_10276"/>